<organism evidence="1 2">
    <name type="scientific">Liparis tanakae</name>
    <name type="common">Tanaka's snailfish</name>
    <dbReference type="NCBI Taxonomy" id="230148"/>
    <lineage>
        <taxon>Eukaryota</taxon>
        <taxon>Metazoa</taxon>
        <taxon>Chordata</taxon>
        <taxon>Craniata</taxon>
        <taxon>Vertebrata</taxon>
        <taxon>Euteleostomi</taxon>
        <taxon>Actinopterygii</taxon>
        <taxon>Neopterygii</taxon>
        <taxon>Teleostei</taxon>
        <taxon>Neoteleostei</taxon>
        <taxon>Acanthomorphata</taxon>
        <taxon>Eupercaria</taxon>
        <taxon>Perciformes</taxon>
        <taxon>Cottioidei</taxon>
        <taxon>Cottales</taxon>
        <taxon>Liparidae</taxon>
        <taxon>Liparis</taxon>
    </lineage>
</organism>
<dbReference type="AlphaFoldDB" id="A0A4Z2G158"/>
<evidence type="ECO:0000313" key="1">
    <source>
        <dbReference type="EMBL" id="TNN46890.1"/>
    </source>
</evidence>
<gene>
    <name evidence="1" type="ORF">EYF80_042906</name>
</gene>
<keyword evidence="2" id="KW-1185">Reference proteome</keyword>
<accession>A0A4Z2G158</accession>
<evidence type="ECO:0000313" key="2">
    <source>
        <dbReference type="Proteomes" id="UP000314294"/>
    </source>
</evidence>
<proteinExistence type="predicted"/>
<dbReference type="Proteomes" id="UP000314294">
    <property type="component" value="Unassembled WGS sequence"/>
</dbReference>
<protein>
    <submittedName>
        <fullName evidence="1">Uncharacterized protein</fullName>
    </submittedName>
</protein>
<reference evidence="1 2" key="1">
    <citation type="submission" date="2019-03" db="EMBL/GenBank/DDBJ databases">
        <title>First draft genome of Liparis tanakae, snailfish: a comprehensive survey of snailfish specific genes.</title>
        <authorList>
            <person name="Kim W."/>
            <person name="Song I."/>
            <person name="Jeong J.-H."/>
            <person name="Kim D."/>
            <person name="Kim S."/>
            <person name="Ryu S."/>
            <person name="Song J.Y."/>
            <person name="Lee S.K."/>
        </authorList>
    </citation>
    <scope>NUCLEOTIDE SEQUENCE [LARGE SCALE GENOMIC DNA]</scope>
    <source>
        <tissue evidence="1">Muscle</tissue>
    </source>
</reference>
<dbReference type="EMBL" id="SRLO01000769">
    <property type="protein sequence ID" value="TNN46890.1"/>
    <property type="molecule type" value="Genomic_DNA"/>
</dbReference>
<name>A0A4Z2G158_9TELE</name>
<comment type="caution">
    <text evidence="1">The sequence shown here is derived from an EMBL/GenBank/DDBJ whole genome shotgun (WGS) entry which is preliminary data.</text>
</comment>
<sequence>MEVCTEPQLVLKGLPHIWDDARHLAALFLLSSAVLRSSGTTACGEVSVKNVGREPDTRKKKLSWEEKITQSKIERVGGESIDGGLSLDTTPWSVFQPAGGPFYSTHAHDFTILVQSYCAMEQVLSRAIRVDPKARPRRQHCR</sequence>